<evidence type="ECO:0000256" key="3">
    <source>
        <dbReference type="ARBA" id="ARBA00004818"/>
    </source>
</evidence>
<dbReference type="SFLD" id="SFLDG01129">
    <property type="entry name" value="C1.5:_HAD__Beta-PGM__Phosphata"/>
    <property type="match status" value="1"/>
</dbReference>
<dbReference type="Proteomes" id="UP000192656">
    <property type="component" value="Unassembled WGS sequence"/>
</dbReference>
<dbReference type="RefSeq" id="WP_244556977.1">
    <property type="nucleotide sequence ID" value="NZ_FWXR01000015.1"/>
</dbReference>
<keyword evidence="6" id="KW-0479">Metal-binding</keyword>
<dbReference type="EMBL" id="FWXR01000015">
    <property type="protein sequence ID" value="SMC97355.1"/>
    <property type="molecule type" value="Genomic_DNA"/>
</dbReference>
<dbReference type="GO" id="GO:0046872">
    <property type="term" value="F:metal ion binding"/>
    <property type="evidence" value="ECO:0007669"/>
    <property type="project" value="UniProtKB-KW"/>
</dbReference>
<keyword evidence="8" id="KW-0460">Magnesium</keyword>
<dbReference type="InterPro" id="IPR023198">
    <property type="entry name" value="PGP-like_dom2"/>
</dbReference>
<dbReference type="SFLD" id="SFLDS00003">
    <property type="entry name" value="Haloacid_Dehalogenase"/>
    <property type="match status" value="1"/>
</dbReference>
<reference evidence="10 11" key="1">
    <citation type="submission" date="2017-04" db="EMBL/GenBank/DDBJ databases">
        <authorList>
            <person name="Afonso C.L."/>
            <person name="Miller P.J."/>
            <person name="Scott M.A."/>
            <person name="Spackman E."/>
            <person name="Goraichik I."/>
            <person name="Dimitrov K.M."/>
            <person name="Suarez D.L."/>
            <person name="Swayne D.E."/>
        </authorList>
    </citation>
    <scope>NUCLEOTIDE SEQUENCE [LARGE SCALE GENOMIC DNA]</scope>
    <source>
        <strain evidence="10 11">CGMCC 1.10972</strain>
    </source>
</reference>
<dbReference type="SFLD" id="SFLDG01135">
    <property type="entry name" value="C1.5.6:_HAD__Beta-PGM__Phospha"/>
    <property type="match status" value="1"/>
</dbReference>
<keyword evidence="11" id="KW-1185">Reference proteome</keyword>
<comment type="similarity">
    <text evidence="4">Belongs to the HAD-like hydrolase superfamily. CbbY/CbbZ/Gph/YieH family.</text>
</comment>
<comment type="catalytic activity">
    <reaction evidence="1">
        <text>2-phosphoglycolate + H2O = glycolate + phosphate</text>
        <dbReference type="Rhea" id="RHEA:14369"/>
        <dbReference type="ChEBI" id="CHEBI:15377"/>
        <dbReference type="ChEBI" id="CHEBI:29805"/>
        <dbReference type="ChEBI" id="CHEBI:43474"/>
        <dbReference type="ChEBI" id="CHEBI:58033"/>
        <dbReference type="EC" id="3.1.3.18"/>
    </reaction>
</comment>
<dbReference type="PRINTS" id="PR00413">
    <property type="entry name" value="HADHALOGNASE"/>
</dbReference>
<dbReference type="PANTHER" id="PTHR43434">
    <property type="entry name" value="PHOSPHOGLYCOLATE PHOSPHATASE"/>
    <property type="match status" value="1"/>
</dbReference>
<dbReference type="InterPro" id="IPR036412">
    <property type="entry name" value="HAD-like_sf"/>
</dbReference>
<gene>
    <name evidence="10" type="ORF">SAMN06297251_11579</name>
</gene>
<evidence type="ECO:0000256" key="5">
    <source>
        <dbReference type="ARBA" id="ARBA00013078"/>
    </source>
</evidence>
<dbReference type="PANTHER" id="PTHR43434:SF23">
    <property type="entry name" value="PHOSPHOGLYCOLATE PHOSPHATASE"/>
    <property type="match status" value="1"/>
</dbReference>
<dbReference type="GO" id="GO:0005829">
    <property type="term" value="C:cytosol"/>
    <property type="evidence" value="ECO:0007669"/>
    <property type="project" value="TreeGrafter"/>
</dbReference>
<dbReference type="Gene3D" id="1.10.150.240">
    <property type="entry name" value="Putative phosphatase, domain 2"/>
    <property type="match status" value="1"/>
</dbReference>
<dbReference type="Gene3D" id="3.40.50.1000">
    <property type="entry name" value="HAD superfamily/HAD-like"/>
    <property type="match status" value="1"/>
</dbReference>
<evidence type="ECO:0000256" key="9">
    <source>
        <dbReference type="ARBA" id="ARBA00023277"/>
    </source>
</evidence>
<evidence type="ECO:0000313" key="11">
    <source>
        <dbReference type="Proteomes" id="UP000192656"/>
    </source>
</evidence>
<comment type="pathway">
    <text evidence="3">Organic acid metabolism; glycolate biosynthesis; glycolate from 2-phosphoglycolate: step 1/1.</text>
</comment>
<evidence type="ECO:0000256" key="4">
    <source>
        <dbReference type="ARBA" id="ARBA00006171"/>
    </source>
</evidence>
<protein>
    <recommendedName>
        <fullName evidence="5">phosphoglycolate phosphatase</fullName>
        <ecNumber evidence="5">3.1.3.18</ecNumber>
    </recommendedName>
</protein>
<dbReference type="STRING" id="937218.SAMN06297251_11579"/>
<dbReference type="NCBIfam" id="TIGR01509">
    <property type="entry name" value="HAD-SF-IA-v3"/>
    <property type="match status" value="1"/>
</dbReference>
<proteinExistence type="inferred from homology"/>
<dbReference type="InterPro" id="IPR037512">
    <property type="entry name" value="PGPase_prok"/>
</dbReference>
<dbReference type="NCBIfam" id="TIGR01549">
    <property type="entry name" value="HAD-SF-IA-v1"/>
    <property type="match status" value="1"/>
</dbReference>
<dbReference type="GO" id="GO:0008967">
    <property type="term" value="F:phosphoglycolate phosphatase activity"/>
    <property type="evidence" value="ECO:0007669"/>
    <property type="project" value="UniProtKB-EC"/>
</dbReference>
<evidence type="ECO:0000256" key="2">
    <source>
        <dbReference type="ARBA" id="ARBA00001946"/>
    </source>
</evidence>
<dbReference type="GO" id="GO:0006281">
    <property type="term" value="P:DNA repair"/>
    <property type="evidence" value="ECO:0007669"/>
    <property type="project" value="TreeGrafter"/>
</dbReference>
<evidence type="ECO:0000256" key="6">
    <source>
        <dbReference type="ARBA" id="ARBA00022723"/>
    </source>
</evidence>
<name>A0A1W2DIS9_9HYPH</name>
<evidence type="ECO:0000256" key="8">
    <source>
        <dbReference type="ARBA" id="ARBA00022842"/>
    </source>
</evidence>
<dbReference type="InterPro" id="IPR006439">
    <property type="entry name" value="HAD-SF_hydro_IA"/>
</dbReference>
<dbReference type="AlphaFoldDB" id="A0A1W2DIS9"/>
<comment type="cofactor">
    <cofactor evidence="2">
        <name>Mg(2+)</name>
        <dbReference type="ChEBI" id="CHEBI:18420"/>
    </cofactor>
</comment>
<keyword evidence="9" id="KW-0119">Carbohydrate metabolism</keyword>
<dbReference type="NCBIfam" id="TIGR01449">
    <property type="entry name" value="PGP_bact"/>
    <property type="match status" value="1"/>
</dbReference>
<dbReference type="Pfam" id="PF00702">
    <property type="entry name" value="Hydrolase"/>
    <property type="match status" value="1"/>
</dbReference>
<accession>A0A1W2DIS9</accession>
<sequence length="228" mass="24124">MTVLSRMPKAVLFDLDGTLIDSAPDIREALNETLAMEGVAPFDLQTVKHLVGGGVQVLIERAFRRRGLPLSPQDCERIAARFVATYEPRATKLTDLTPGAREAVDGVKALGAKTGVVTNKPEAATRAILAHYGLADPMDIVIGGDAGPKKKPAPDLLLLAAKQLGFDPAECLFVGDSENDVEAAKAAFMPVAALENGYTALASSDLGADILLSRVDDLLRHLPQKVSS</sequence>
<evidence type="ECO:0000313" key="10">
    <source>
        <dbReference type="EMBL" id="SMC97355.1"/>
    </source>
</evidence>
<dbReference type="EC" id="3.1.3.18" evidence="5"/>
<evidence type="ECO:0000256" key="1">
    <source>
        <dbReference type="ARBA" id="ARBA00000830"/>
    </source>
</evidence>
<keyword evidence="7" id="KW-0378">Hydrolase</keyword>
<organism evidence="10 11">
    <name type="scientific">Fulvimarina manganoxydans</name>
    <dbReference type="NCBI Taxonomy" id="937218"/>
    <lineage>
        <taxon>Bacteria</taxon>
        <taxon>Pseudomonadati</taxon>
        <taxon>Pseudomonadota</taxon>
        <taxon>Alphaproteobacteria</taxon>
        <taxon>Hyphomicrobiales</taxon>
        <taxon>Aurantimonadaceae</taxon>
        <taxon>Fulvimarina</taxon>
    </lineage>
</organism>
<dbReference type="InterPro" id="IPR050155">
    <property type="entry name" value="HAD-like_hydrolase_sf"/>
</dbReference>
<dbReference type="SUPFAM" id="SSF56784">
    <property type="entry name" value="HAD-like"/>
    <property type="match status" value="1"/>
</dbReference>
<dbReference type="GO" id="GO:0005975">
    <property type="term" value="P:carbohydrate metabolic process"/>
    <property type="evidence" value="ECO:0007669"/>
    <property type="project" value="InterPro"/>
</dbReference>
<evidence type="ECO:0000256" key="7">
    <source>
        <dbReference type="ARBA" id="ARBA00022801"/>
    </source>
</evidence>
<dbReference type="InterPro" id="IPR023214">
    <property type="entry name" value="HAD_sf"/>
</dbReference>